<dbReference type="GO" id="GO:0003964">
    <property type="term" value="F:RNA-directed DNA polymerase activity"/>
    <property type="evidence" value="ECO:0007669"/>
    <property type="project" value="UniProtKB-KW"/>
</dbReference>
<keyword evidence="7" id="KW-0378">Hydrolase</keyword>
<dbReference type="GO" id="GO:0006508">
    <property type="term" value="P:proteolysis"/>
    <property type="evidence" value="ECO:0007669"/>
    <property type="project" value="UniProtKB-KW"/>
</dbReference>
<dbReference type="InterPro" id="IPR050951">
    <property type="entry name" value="Retrovirus_Pol_polyprotein"/>
</dbReference>
<dbReference type="Pfam" id="PF17917">
    <property type="entry name" value="RT_RNaseH"/>
    <property type="match status" value="2"/>
</dbReference>
<dbReference type="Proteomes" id="UP001172457">
    <property type="component" value="Chromosome 3"/>
</dbReference>
<dbReference type="PROSITE" id="PS50158">
    <property type="entry name" value="ZF_CCHC"/>
    <property type="match status" value="2"/>
</dbReference>
<feature type="domain" description="CCHC-type" evidence="11">
    <location>
        <begin position="1695"/>
        <end position="1710"/>
    </location>
</feature>
<dbReference type="CDD" id="cd00303">
    <property type="entry name" value="retropepsin_like"/>
    <property type="match status" value="2"/>
</dbReference>
<keyword evidence="8" id="KW-0695">RNA-directed DNA polymerase</keyword>
<keyword evidence="4" id="KW-0548">Nucleotidyltransferase</keyword>
<comment type="caution">
    <text evidence="13">The sequence shown here is derived from an EMBL/GenBank/DDBJ whole genome shotgun (WGS) entry which is preliminary data.</text>
</comment>
<keyword evidence="9" id="KW-0479">Metal-binding</keyword>
<feature type="compositionally biased region" description="Basic residues" evidence="10">
    <location>
        <begin position="542"/>
        <end position="566"/>
    </location>
</feature>
<reference evidence="13" key="1">
    <citation type="submission" date="2023-03" db="EMBL/GenBank/DDBJ databases">
        <title>Chromosome-scale reference genome and RAD-based genetic map of yellow starthistle (Centaurea solstitialis) reveal putative structural variation and QTLs associated with invader traits.</title>
        <authorList>
            <person name="Reatini B."/>
            <person name="Cang F.A."/>
            <person name="Jiang Q."/>
            <person name="Mckibben M.T.W."/>
            <person name="Barker M.S."/>
            <person name="Rieseberg L.H."/>
            <person name="Dlugosch K.M."/>
        </authorList>
    </citation>
    <scope>NUCLEOTIDE SEQUENCE</scope>
    <source>
        <strain evidence="13">CAN-66</strain>
        <tissue evidence="13">Leaf</tissue>
    </source>
</reference>
<feature type="region of interest" description="Disordered" evidence="10">
    <location>
        <begin position="1"/>
        <end position="40"/>
    </location>
</feature>
<dbReference type="Gene3D" id="3.30.70.270">
    <property type="match status" value="3"/>
</dbReference>
<feature type="compositionally biased region" description="Polar residues" evidence="10">
    <location>
        <begin position="399"/>
        <end position="422"/>
    </location>
</feature>
<evidence type="ECO:0000313" key="14">
    <source>
        <dbReference type="Proteomes" id="UP001172457"/>
    </source>
</evidence>
<evidence type="ECO:0000256" key="2">
    <source>
        <dbReference type="ARBA" id="ARBA00022670"/>
    </source>
</evidence>
<proteinExistence type="predicted"/>
<dbReference type="SUPFAM" id="SSF56672">
    <property type="entry name" value="DNA/RNA polymerases"/>
    <property type="match status" value="2"/>
</dbReference>
<feature type="region of interest" description="Disordered" evidence="10">
    <location>
        <begin position="375"/>
        <end position="473"/>
    </location>
</feature>
<protein>
    <recommendedName>
        <fullName evidence="1">RNA-directed DNA polymerase</fullName>
        <ecNumber evidence="1">2.7.7.49</ecNumber>
    </recommendedName>
</protein>
<feature type="compositionally biased region" description="Low complexity" evidence="10">
    <location>
        <begin position="452"/>
        <end position="462"/>
    </location>
</feature>
<evidence type="ECO:0000256" key="6">
    <source>
        <dbReference type="ARBA" id="ARBA00022759"/>
    </source>
</evidence>
<evidence type="ECO:0000259" key="11">
    <source>
        <dbReference type="PROSITE" id="PS50158"/>
    </source>
</evidence>
<dbReference type="Gene3D" id="2.40.70.10">
    <property type="entry name" value="Acid Proteases"/>
    <property type="match status" value="2"/>
</dbReference>
<keyword evidence="3" id="KW-0808">Transferase</keyword>
<feature type="compositionally biased region" description="Low complexity" evidence="10">
    <location>
        <begin position="276"/>
        <end position="295"/>
    </location>
</feature>
<dbReference type="InterPro" id="IPR000477">
    <property type="entry name" value="RT_dom"/>
</dbReference>
<dbReference type="SMART" id="SM00343">
    <property type="entry name" value="ZnF_C2HC"/>
    <property type="match status" value="2"/>
</dbReference>
<dbReference type="InterPro" id="IPR001969">
    <property type="entry name" value="Aspartic_peptidase_AS"/>
</dbReference>
<feature type="compositionally biased region" description="Low complexity" evidence="10">
    <location>
        <begin position="320"/>
        <end position="330"/>
    </location>
</feature>
<dbReference type="PANTHER" id="PTHR37984">
    <property type="entry name" value="PROTEIN CBG26694"/>
    <property type="match status" value="1"/>
</dbReference>
<dbReference type="GO" id="GO:0004519">
    <property type="term" value="F:endonuclease activity"/>
    <property type="evidence" value="ECO:0007669"/>
    <property type="project" value="UniProtKB-KW"/>
</dbReference>
<dbReference type="Pfam" id="PF00098">
    <property type="entry name" value="zf-CCHC"/>
    <property type="match status" value="2"/>
</dbReference>
<accession>A0AA38TFK9</accession>
<dbReference type="Pfam" id="PF19259">
    <property type="entry name" value="Ty3_capsid"/>
    <property type="match status" value="1"/>
</dbReference>
<dbReference type="PROSITE" id="PS00141">
    <property type="entry name" value="ASP_PROTEASE"/>
    <property type="match status" value="1"/>
</dbReference>
<feature type="region of interest" description="Disordered" evidence="10">
    <location>
        <begin position="318"/>
        <end position="341"/>
    </location>
</feature>
<dbReference type="FunFam" id="3.30.70.270:FF:000020">
    <property type="entry name" value="Transposon Tf2-6 polyprotein-like Protein"/>
    <property type="match status" value="1"/>
</dbReference>
<dbReference type="EC" id="2.7.7.49" evidence="1"/>
<feature type="region of interest" description="Disordered" evidence="10">
    <location>
        <begin position="521"/>
        <end position="638"/>
    </location>
</feature>
<feature type="compositionally biased region" description="Polar residues" evidence="10">
    <location>
        <begin position="588"/>
        <end position="598"/>
    </location>
</feature>
<evidence type="ECO:0000313" key="13">
    <source>
        <dbReference type="EMBL" id="KAJ9556038.1"/>
    </source>
</evidence>
<evidence type="ECO:0000259" key="12">
    <source>
        <dbReference type="PROSITE" id="PS50878"/>
    </source>
</evidence>
<dbReference type="CDD" id="cd01647">
    <property type="entry name" value="RT_LTR"/>
    <property type="match status" value="2"/>
</dbReference>
<dbReference type="InterPro" id="IPR043502">
    <property type="entry name" value="DNA/RNA_pol_sf"/>
</dbReference>
<dbReference type="CDD" id="cd09274">
    <property type="entry name" value="RNase_HI_RT_Ty3"/>
    <property type="match status" value="2"/>
</dbReference>
<dbReference type="GO" id="GO:0004190">
    <property type="term" value="F:aspartic-type endopeptidase activity"/>
    <property type="evidence" value="ECO:0007669"/>
    <property type="project" value="InterPro"/>
</dbReference>
<dbReference type="GO" id="GO:0003676">
    <property type="term" value="F:nucleic acid binding"/>
    <property type="evidence" value="ECO:0007669"/>
    <property type="project" value="InterPro"/>
</dbReference>
<evidence type="ECO:0000256" key="5">
    <source>
        <dbReference type="ARBA" id="ARBA00022722"/>
    </source>
</evidence>
<feature type="region of interest" description="Disordered" evidence="10">
    <location>
        <begin position="1620"/>
        <end position="1646"/>
    </location>
</feature>
<dbReference type="InterPro" id="IPR021109">
    <property type="entry name" value="Peptidase_aspartic_dom_sf"/>
</dbReference>
<dbReference type="GO" id="GO:0008270">
    <property type="term" value="F:zinc ion binding"/>
    <property type="evidence" value="ECO:0007669"/>
    <property type="project" value="UniProtKB-KW"/>
</dbReference>
<dbReference type="SUPFAM" id="SSF50630">
    <property type="entry name" value="Acid proteases"/>
    <property type="match status" value="1"/>
</dbReference>
<feature type="compositionally biased region" description="Basic and acidic residues" evidence="10">
    <location>
        <begin position="1620"/>
        <end position="1629"/>
    </location>
</feature>
<dbReference type="SUPFAM" id="SSF57756">
    <property type="entry name" value="Retrovirus zinc finger-like domains"/>
    <property type="match status" value="1"/>
</dbReference>
<dbReference type="InterPro" id="IPR036875">
    <property type="entry name" value="Znf_CCHC_sf"/>
</dbReference>
<feature type="region of interest" description="Disordered" evidence="10">
    <location>
        <begin position="276"/>
        <end position="302"/>
    </location>
</feature>
<keyword evidence="5" id="KW-0540">Nuclease</keyword>
<evidence type="ECO:0000256" key="1">
    <source>
        <dbReference type="ARBA" id="ARBA00012493"/>
    </source>
</evidence>
<dbReference type="InterPro" id="IPR041373">
    <property type="entry name" value="RT_RNaseH"/>
</dbReference>
<dbReference type="FunFam" id="3.10.20.370:FF:000001">
    <property type="entry name" value="Retrovirus-related Pol polyprotein from transposon 17.6-like protein"/>
    <property type="match status" value="1"/>
</dbReference>
<gene>
    <name evidence="13" type="ORF">OSB04_010652</name>
</gene>
<dbReference type="EMBL" id="JARYMX010000003">
    <property type="protein sequence ID" value="KAJ9556038.1"/>
    <property type="molecule type" value="Genomic_DNA"/>
</dbReference>
<feature type="region of interest" description="Disordered" evidence="10">
    <location>
        <begin position="662"/>
        <end position="729"/>
    </location>
</feature>
<keyword evidence="14" id="KW-1185">Reference proteome</keyword>
<organism evidence="13 14">
    <name type="scientific">Centaurea solstitialis</name>
    <name type="common">yellow star-thistle</name>
    <dbReference type="NCBI Taxonomy" id="347529"/>
    <lineage>
        <taxon>Eukaryota</taxon>
        <taxon>Viridiplantae</taxon>
        <taxon>Streptophyta</taxon>
        <taxon>Embryophyta</taxon>
        <taxon>Tracheophyta</taxon>
        <taxon>Spermatophyta</taxon>
        <taxon>Magnoliopsida</taxon>
        <taxon>eudicotyledons</taxon>
        <taxon>Gunneridae</taxon>
        <taxon>Pentapetalae</taxon>
        <taxon>asterids</taxon>
        <taxon>campanulids</taxon>
        <taxon>Asterales</taxon>
        <taxon>Asteraceae</taxon>
        <taxon>Carduoideae</taxon>
        <taxon>Cardueae</taxon>
        <taxon>Centaureinae</taxon>
        <taxon>Centaurea</taxon>
    </lineage>
</organism>
<keyword evidence="9" id="KW-0863">Zinc-finger</keyword>
<dbReference type="Pfam" id="PF00078">
    <property type="entry name" value="RVT_1"/>
    <property type="match status" value="2"/>
</dbReference>
<dbReference type="InterPro" id="IPR001878">
    <property type="entry name" value="Znf_CCHC"/>
</dbReference>
<dbReference type="Pfam" id="PF08284">
    <property type="entry name" value="RVP_2"/>
    <property type="match status" value="1"/>
</dbReference>
<keyword evidence="2" id="KW-0645">Protease</keyword>
<dbReference type="Gene3D" id="3.10.10.10">
    <property type="entry name" value="HIV Type 1 Reverse Transcriptase, subunit A, domain 1"/>
    <property type="match status" value="2"/>
</dbReference>
<dbReference type="FunFam" id="3.10.10.10:FF:000007">
    <property type="entry name" value="Retrovirus-related Pol polyprotein from transposon 17.6-like Protein"/>
    <property type="match status" value="1"/>
</dbReference>
<feature type="domain" description="CCHC-type" evidence="11">
    <location>
        <begin position="1675"/>
        <end position="1690"/>
    </location>
</feature>
<dbReference type="InterPro" id="IPR043128">
    <property type="entry name" value="Rev_trsase/Diguanyl_cyclase"/>
</dbReference>
<dbReference type="PROSITE" id="PS50878">
    <property type="entry name" value="RT_POL"/>
    <property type="match status" value="1"/>
</dbReference>
<feature type="domain" description="Reverse transcriptase" evidence="12">
    <location>
        <begin position="1981"/>
        <end position="2160"/>
    </location>
</feature>
<keyword evidence="9" id="KW-0862">Zinc</keyword>
<feature type="compositionally biased region" description="Low complexity" evidence="10">
    <location>
        <begin position="430"/>
        <end position="444"/>
    </location>
</feature>
<evidence type="ECO:0000256" key="10">
    <source>
        <dbReference type="SAM" id="MobiDB-lite"/>
    </source>
</evidence>
<feature type="compositionally biased region" description="Low complexity" evidence="10">
    <location>
        <begin position="521"/>
        <end position="535"/>
    </location>
</feature>
<evidence type="ECO:0000256" key="9">
    <source>
        <dbReference type="PROSITE-ProRule" id="PRU00047"/>
    </source>
</evidence>
<dbReference type="PANTHER" id="PTHR37984:SF5">
    <property type="entry name" value="PROTEIN NYNRIN-LIKE"/>
    <property type="match status" value="1"/>
</dbReference>
<dbReference type="InterPro" id="IPR045358">
    <property type="entry name" value="Ty3_capsid"/>
</dbReference>
<keyword evidence="6" id="KW-0255">Endonuclease</keyword>
<evidence type="ECO:0000256" key="3">
    <source>
        <dbReference type="ARBA" id="ARBA00022679"/>
    </source>
</evidence>
<evidence type="ECO:0000256" key="8">
    <source>
        <dbReference type="ARBA" id="ARBA00022918"/>
    </source>
</evidence>
<dbReference type="Gene3D" id="3.10.20.370">
    <property type="match status" value="2"/>
</dbReference>
<sequence>MPRKPRGEFFNLDPDTERTFRRRKKEQRNLQASTSSTMEEENVFLEELPFPGNPPDGRLKLVSLFIYNNYRITPPLPPPPGGNGRNRQQDIEPHVAEPHAGPVPIIQEPGPQVQQENPVNGILRNPPPPLNNNQQIEDAKQHIFRLANSKDNSMMDYAIPIVHQLQTGIRDPTCNVPHFELKTVMFQMLQNNGQFAGLSKEDPHAHLRSFLEIAGSFRLRGISDDALKLKRYNILEKISNNNGHWADSRAKPLQLLGTKDDGNYSTLASQLPRIQGQTNQYPQQQRQSNFQNQGQSHFQNQKRVHFQDEEPTRFQHISHNHSQNHQQTTSPRYPPKQNQQVEPSLEAMMKGFISQTQASIKNLETQVGQMALEIRNRSAGSLPSDTEIPQRPGEESRTSWKPQENISKDVSQSGDSPKIISNTLTKETDTTLSTTVIKPVSVTPSPSPSPTPQRTTTPTQVSGNPQAGALPLSTPELVPKKILNTRGKLNRLVKILRVTIIIKLTERRPWRRCPATTTVHNRHAAAAAVKATTTAGPPRPLHGSRGRRGPPPPSRKHHRRSQRRPRMVSVTAGLGTPTRTALGGYGTTAASLQPTTAVNRPPGDSSGDRPSAGVASPQNRLRRDGEAIPPSRRPAGVRSTAAAIITTTAASHAFLLQSRAAAASGASHRRRRATTPITTPPATTPSPTAAAGAVSFSPRGWYGGDDGTTATTTASHHPDATTVSARGRRRGGKTIRRALCDLGACINLMPLSVFTTLGIGEARPTTISIQLADKSIAWPKGKIENVLVQVDKFIFPADFIILDCEVDQEVPIIFGRPFLATGRTLIDVQKGELTMRVHDQMVTFNVLDSLKYPDDREECSTLSEIETWCEEKTLGEILWDAYTIDEAEDKIVEVPLVTAAFEVLENEDRKTLVPSLEVALDLELKQLPSNLKYAFLGDSGKLPVIISSSLETDQEEKLVQMLKLHTKAIGWTIADLKGISPTICQHKIILEDKNFNSVEPQRRLNPVMKDVVKKEILKWLDAGIIYLIASSTCVSPVQCVPKKGGVTVITNDKNELIPTRTVTGWRICMDYRRLNKATQKDHFPLPFIDQMLDRLVGKEFYCFLDGYSGYNQIAIAPDDQEKTTFTCPYGTFAFRRMPFGLCNAPATFQRCRMSIFSDMLENSMKVFMDDFSVYGTSYDDCLQNLEKILKRCEETDLVLNWDKCHFMVKEGIVLGHLISKRGIEVDRAKLEVIEKLPEPTTVKGIRSFLGHAVVTPDWTKPFEVMCDASDWAVGAVLGQRKEKIFHSIYYASKTVNNAQINYTATEKELLVVVFAFEKFRSYLMGTKVIVHTDHAAIKYLISKKDAKPRLTRHFPKGKGKDLRLRVPHVHMVRPSKKGATGQEDADTGNLRELISSEVGEALQDLLPGLFAQLKDDMRKEIRSQVEAVVGDRASGSGGSSSGQPRSASYKDFMACQPPQFDGQKDPIASTRWLADVEGAFLTCACSEEVKVRYAANLLRKAGKDWWNIINKSRSAEQIAAMTWGEFTKLFKEQYVSQVEIKRLTSEFLQMKQTTESANEITDMFLARSVFCPDYVKNERTKKYRYLEILKPEIREFVATSQCKTFQETYEMARMRELELERPDRKKKTEAAPVSTQQAKRPKPLGPRVEVKKEVPRCVACGRMHWGACRLGSGTCFKCRKAGHMSRDCKETVRMCFKCLELGHIASQCPKAGPSQSSGAVPVKTAEASTVKKVDPPRTRARVYQLTAEEAKEEPDVVTGIFSVNSVPALVLFDSGASKSFVSLSFCKSFMNEKGRLDKPLEVEIAAEDYRLCRDVYRNNVIEIGGVKFNIDLIPIPMREINVVAGVDWMSRNGAHIDCEFERVVIRNPSGGEIVVESERKKRLPRLCTMAKARKHVLRGGNSYLAFVIDSRVEWRKKTVADVPVVSEYLDVFPDDFPGIPPERQVEFRIELVPGATPVAKAPYWLAPPEMMELSKQLGELLDKGFIRPSTSPWGAPILFVKKKDGSMRMCVDYRELNKLTVKNRYPLPRIDDLFDQLQGAAWFSKIDLRSGYHQLKVREEDVHKTAFRTRYGHFEFVVMPFGLTNAPAAFMDLMNRVCRPMLDRSVIVFIDDILIYSRSKEEHVEHLREVLEVLRKEKLYAKFSKCDFWLQVVQFLGHLVNREGVKVDPAKVEAVMKWETPKTPTEIRSFLGLAGYYRRFIQDFSKIDVPLTKLTRKNERFVWGAEQEAAFDTLRRKLCEASVLTLPEGVEDLTCWMSYDIEQPAITEFRLQITSMLFLSSANSSTSLMESWINMTVYCDASYHGLGCVLMQRGKVIAYASRQLKTHEANYPTHDLELAAVVFALKLWRHYLYGVRCTIYTDHKSLHYFMVQRNLNMRQRRWLEVIKDYDCEILCHPGKANVVADALSRKGRSLLLRVPFLNSSWCHENVPRLEDGLLVARYEERCSKIRGEVPDMFEGQGRAQEATRETPTFGDIRVEVGARDHGFCYRITDDSPEARCHLGGGRLFDEECPLHCDQRGFLFGSIGGYLCSRDCGEARGASDGDFRSGCPFYIPFLE</sequence>
<dbReference type="Gene3D" id="4.10.60.10">
    <property type="entry name" value="Zinc finger, CCHC-type"/>
    <property type="match status" value="1"/>
</dbReference>
<evidence type="ECO:0000256" key="4">
    <source>
        <dbReference type="ARBA" id="ARBA00022695"/>
    </source>
</evidence>
<evidence type="ECO:0000256" key="7">
    <source>
        <dbReference type="ARBA" id="ARBA00022801"/>
    </source>
</evidence>
<name>A0AA38TFK9_9ASTR</name>